<gene>
    <name evidence="8" type="primary">CYCD6-1</name>
    <name evidence="8" type="ORF">QJS10_CPB21g00759</name>
</gene>
<keyword evidence="3 5" id="KW-0195">Cyclin</keyword>
<evidence type="ECO:0000313" key="9">
    <source>
        <dbReference type="Proteomes" id="UP001180020"/>
    </source>
</evidence>
<feature type="domain" description="Cyclin-like" evidence="7">
    <location>
        <begin position="48"/>
        <end position="132"/>
    </location>
</feature>
<evidence type="ECO:0000256" key="4">
    <source>
        <dbReference type="ARBA" id="ARBA00023306"/>
    </source>
</evidence>
<accession>A0AAV9C5A1</accession>
<dbReference type="SMART" id="SM00385">
    <property type="entry name" value="CYCLIN"/>
    <property type="match status" value="1"/>
</dbReference>
<reference evidence="8" key="1">
    <citation type="journal article" date="2023" name="Nat. Commun.">
        <title>Diploid and tetraploid genomes of Acorus and the evolution of monocots.</title>
        <authorList>
            <person name="Ma L."/>
            <person name="Liu K.W."/>
            <person name="Li Z."/>
            <person name="Hsiao Y.Y."/>
            <person name="Qi Y."/>
            <person name="Fu T."/>
            <person name="Tang G.D."/>
            <person name="Zhang D."/>
            <person name="Sun W.H."/>
            <person name="Liu D.K."/>
            <person name="Li Y."/>
            <person name="Chen G.Z."/>
            <person name="Liu X.D."/>
            <person name="Liao X.Y."/>
            <person name="Jiang Y.T."/>
            <person name="Yu X."/>
            <person name="Hao Y."/>
            <person name="Huang J."/>
            <person name="Zhao X.W."/>
            <person name="Ke S."/>
            <person name="Chen Y.Y."/>
            <person name="Wu W.L."/>
            <person name="Hsu J.L."/>
            <person name="Lin Y.F."/>
            <person name="Huang M.D."/>
            <person name="Li C.Y."/>
            <person name="Huang L."/>
            <person name="Wang Z.W."/>
            <person name="Zhao X."/>
            <person name="Zhong W.Y."/>
            <person name="Peng D.H."/>
            <person name="Ahmad S."/>
            <person name="Lan S."/>
            <person name="Zhang J.S."/>
            <person name="Tsai W.C."/>
            <person name="Van de Peer Y."/>
            <person name="Liu Z.J."/>
        </authorList>
    </citation>
    <scope>NUCLEOTIDE SEQUENCE</scope>
    <source>
        <strain evidence="8">CP</strain>
    </source>
</reference>
<sequence length="302" mass="34444">MDFDLENPLTSYDERRPDSVSSLFVAESEQSLFDSCDFSPSMRQDAVALIFQFASDIDPFVPYLAVNYLDRFLARQPVQGEKPWMVRLLSISCLSLASKMMMIDFSIADFQREKGFIFDAQTIRRMELLILGALEWRMRAVTPFCFLSFFLTFFSPNDPPLIASLKARASEILFKAQTGSKCDETEHKLMMYKPSIIAATALLSASHELFPIQFPSFRDAISSCVYVNKEKLLMCWNLIQVLVIDGCDSAFVMDRSTDTPATVLDRHCSSSESEKTDGRDSKKRRIDDYRGDTFHLPQLIQS</sequence>
<feature type="region of interest" description="Disordered" evidence="6">
    <location>
        <begin position="263"/>
        <end position="285"/>
    </location>
</feature>
<comment type="caution">
    <text evidence="8">The sequence shown here is derived from an EMBL/GenBank/DDBJ whole genome shotgun (WGS) entry which is preliminary data.</text>
</comment>
<evidence type="ECO:0000256" key="2">
    <source>
        <dbReference type="ARBA" id="ARBA00022618"/>
    </source>
</evidence>
<dbReference type="InterPro" id="IPR013763">
    <property type="entry name" value="Cyclin-like_dom"/>
</dbReference>
<dbReference type="InterPro" id="IPR004367">
    <property type="entry name" value="Cyclin_C-dom"/>
</dbReference>
<dbReference type="InterPro" id="IPR039361">
    <property type="entry name" value="Cyclin"/>
</dbReference>
<dbReference type="AlphaFoldDB" id="A0AAV9C5A1"/>
<dbReference type="FunFam" id="1.10.472.10:FF:000060">
    <property type="entry name" value="D6-type cyclin"/>
    <property type="match status" value="1"/>
</dbReference>
<dbReference type="Pfam" id="PF00134">
    <property type="entry name" value="Cyclin_N"/>
    <property type="match status" value="1"/>
</dbReference>
<dbReference type="Pfam" id="PF02984">
    <property type="entry name" value="Cyclin_C"/>
    <property type="match status" value="1"/>
</dbReference>
<protein>
    <submittedName>
        <fullName evidence="8">Cyclin-D6-1</fullName>
    </submittedName>
</protein>
<keyword evidence="2" id="KW-0132">Cell division</keyword>
<evidence type="ECO:0000256" key="6">
    <source>
        <dbReference type="SAM" id="MobiDB-lite"/>
    </source>
</evidence>
<dbReference type="Proteomes" id="UP001180020">
    <property type="component" value="Unassembled WGS sequence"/>
</dbReference>
<organism evidence="8 9">
    <name type="scientific">Acorus calamus</name>
    <name type="common">Sweet flag</name>
    <dbReference type="NCBI Taxonomy" id="4465"/>
    <lineage>
        <taxon>Eukaryota</taxon>
        <taxon>Viridiplantae</taxon>
        <taxon>Streptophyta</taxon>
        <taxon>Embryophyta</taxon>
        <taxon>Tracheophyta</taxon>
        <taxon>Spermatophyta</taxon>
        <taxon>Magnoliopsida</taxon>
        <taxon>Liliopsida</taxon>
        <taxon>Acoraceae</taxon>
        <taxon>Acorus</taxon>
    </lineage>
</organism>
<evidence type="ECO:0000256" key="1">
    <source>
        <dbReference type="ARBA" id="ARBA00009065"/>
    </source>
</evidence>
<proteinExistence type="inferred from homology"/>
<dbReference type="EMBL" id="JAUJYO010000021">
    <property type="protein sequence ID" value="KAK1283591.1"/>
    <property type="molecule type" value="Genomic_DNA"/>
</dbReference>
<comment type="similarity">
    <text evidence="1">Belongs to the cyclin family. Cyclin D subfamily.</text>
</comment>
<evidence type="ECO:0000259" key="7">
    <source>
        <dbReference type="SMART" id="SM00385"/>
    </source>
</evidence>
<dbReference type="GO" id="GO:0051301">
    <property type="term" value="P:cell division"/>
    <property type="evidence" value="ECO:0007669"/>
    <property type="project" value="UniProtKB-KW"/>
</dbReference>
<dbReference type="InterPro" id="IPR036915">
    <property type="entry name" value="Cyclin-like_sf"/>
</dbReference>
<evidence type="ECO:0000256" key="3">
    <source>
        <dbReference type="ARBA" id="ARBA00023127"/>
    </source>
</evidence>
<feature type="compositionally biased region" description="Basic and acidic residues" evidence="6">
    <location>
        <begin position="264"/>
        <end position="285"/>
    </location>
</feature>
<evidence type="ECO:0000313" key="8">
    <source>
        <dbReference type="EMBL" id="KAK1283591.1"/>
    </source>
</evidence>
<keyword evidence="9" id="KW-1185">Reference proteome</keyword>
<keyword evidence="4" id="KW-0131">Cell cycle</keyword>
<dbReference type="SUPFAM" id="SSF47954">
    <property type="entry name" value="Cyclin-like"/>
    <property type="match status" value="1"/>
</dbReference>
<dbReference type="PANTHER" id="PTHR10177">
    <property type="entry name" value="CYCLINS"/>
    <property type="match status" value="1"/>
</dbReference>
<reference evidence="8" key="2">
    <citation type="submission" date="2023-06" db="EMBL/GenBank/DDBJ databases">
        <authorList>
            <person name="Ma L."/>
            <person name="Liu K.-W."/>
            <person name="Li Z."/>
            <person name="Hsiao Y.-Y."/>
            <person name="Qi Y."/>
            <person name="Fu T."/>
            <person name="Tang G."/>
            <person name="Zhang D."/>
            <person name="Sun W.-H."/>
            <person name="Liu D.-K."/>
            <person name="Li Y."/>
            <person name="Chen G.-Z."/>
            <person name="Liu X.-D."/>
            <person name="Liao X.-Y."/>
            <person name="Jiang Y.-T."/>
            <person name="Yu X."/>
            <person name="Hao Y."/>
            <person name="Huang J."/>
            <person name="Zhao X.-W."/>
            <person name="Ke S."/>
            <person name="Chen Y.-Y."/>
            <person name="Wu W.-L."/>
            <person name="Hsu J.-L."/>
            <person name="Lin Y.-F."/>
            <person name="Huang M.-D."/>
            <person name="Li C.-Y."/>
            <person name="Huang L."/>
            <person name="Wang Z.-W."/>
            <person name="Zhao X."/>
            <person name="Zhong W.-Y."/>
            <person name="Peng D.-H."/>
            <person name="Ahmad S."/>
            <person name="Lan S."/>
            <person name="Zhang J.-S."/>
            <person name="Tsai W.-C."/>
            <person name="Van De Peer Y."/>
            <person name="Liu Z.-J."/>
        </authorList>
    </citation>
    <scope>NUCLEOTIDE SEQUENCE</scope>
    <source>
        <strain evidence="8">CP</strain>
        <tissue evidence="8">Leaves</tissue>
    </source>
</reference>
<dbReference type="InterPro" id="IPR006671">
    <property type="entry name" value="Cyclin_N"/>
</dbReference>
<evidence type="ECO:0000256" key="5">
    <source>
        <dbReference type="RuleBase" id="RU000383"/>
    </source>
</evidence>
<name>A0AAV9C5A1_ACOCL</name>
<dbReference type="Gene3D" id="1.10.472.10">
    <property type="entry name" value="Cyclin-like"/>
    <property type="match status" value="2"/>
</dbReference>